<dbReference type="Pfam" id="PF10373">
    <property type="entry name" value="EST1_DNA_bind"/>
    <property type="match status" value="1"/>
</dbReference>
<evidence type="ECO:0000256" key="2">
    <source>
        <dbReference type="SAM" id="MobiDB-lite"/>
    </source>
</evidence>
<dbReference type="GO" id="GO:0042162">
    <property type="term" value="F:telomeric DNA binding"/>
    <property type="evidence" value="ECO:0007669"/>
    <property type="project" value="TreeGrafter"/>
</dbReference>
<accession>A0A7S1V385</accession>
<feature type="repeat" description="TPR" evidence="1">
    <location>
        <begin position="149"/>
        <end position="182"/>
    </location>
</feature>
<dbReference type="GO" id="GO:0000184">
    <property type="term" value="P:nuclear-transcribed mRNA catabolic process, nonsense-mediated decay"/>
    <property type="evidence" value="ECO:0007669"/>
    <property type="project" value="TreeGrafter"/>
</dbReference>
<dbReference type="AlphaFoldDB" id="A0A7S1V385"/>
<evidence type="ECO:0000256" key="1">
    <source>
        <dbReference type="PROSITE-ProRule" id="PRU00339"/>
    </source>
</evidence>
<dbReference type="InterPro" id="IPR045153">
    <property type="entry name" value="Est1/Ebs1-like"/>
</dbReference>
<reference evidence="5" key="1">
    <citation type="submission" date="2021-01" db="EMBL/GenBank/DDBJ databases">
        <authorList>
            <person name="Corre E."/>
            <person name="Pelletier E."/>
            <person name="Niang G."/>
            <person name="Scheremetjew M."/>
            <person name="Finn R."/>
            <person name="Kale V."/>
            <person name="Holt S."/>
            <person name="Cochrane G."/>
            <person name="Meng A."/>
            <person name="Brown T."/>
            <person name="Cohen L."/>
        </authorList>
    </citation>
    <scope>NUCLEOTIDE SEQUENCE</scope>
    <source>
        <strain evidence="5">CCMP 410</strain>
    </source>
</reference>
<name>A0A7S1V385_9STRA</name>
<keyword evidence="1" id="KW-0802">TPR repeat</keyword>
<dbReference type="GO" id="GO:0070034">
    <property type="term" value="F:telomerase RNA binding"/>
    <property type="evidence" value="ECO:0007669"/>
    <property type="project" value="TreeGrafter"/>
</dbReference>
<dbReference type="Pfam" id="PF10374">
    <property type="entry name" value="EST1"/>
    <property type="match status" value="1"/>
</dbReference>
<proteinExistence type="predicted"/>
<feature type="domain" description="Telomerase activating protein Est1-like N-terminal" evidence="4">
    <location>
        <begin position="63"/>
        <end position="162"/>
    </location>
</feature>
<gene>
    <name evidence="5" type="ORF">GOCE00092_LOCUS14622</name>
</gene>
<evidence type="ECO:0008006" key="6">
    <source>
        <dbReference type="Google" id="ProtNLM"/>
    </source>
</evidence>
<dbReference type="PANTHER" id="PTHR15696">
    <property type="entry name" value="SMG-7 SUPPRESSOR WITH MORPHOLOGICAL EFFECT ON GENITALIA PROTEIN 7"/>
    <property type="match status" value="1"/>
</dbReference>
<evidence type="ECO:0000259" key="3">
    <source>
        <dbReference type="Pfam" id="PF10373"/>
    </source>
</evidence>
<dbReference type="InterPro" id="IPR018834">
    <property type="entry name" value="DNA/RNA-bd_Est1-type"/>
</dbReference>
<dbReference type="EMBL" id="HBGK01028197">
    <property type="protein sequence ID" value="CAD9286298.1"/>
    <property type="molecule type" value="Transcribed_RNA"/>
</dbReference>
<dbReference type="InterPro" id="IPR019458">
    <property type="entry name" value="Est1-like_N"/>
</dbReference>
<protein>
    <recommendedName>
        <fullName evidence="6">DNA/RNA-binding domain-containing protein</fullName>
    </recommendedName>
</protein>
<dbReference type="InterPro" id="IPR011990">
    <property type="entry name" value="TPR-like_helical_dom_sf"/>
</dbReference>
<organism evidence="5">
    <name type="scientific">Grammatophora oceanica</name>
    <dbReference type="NCBI Taxonomy" id="210454"/>
    <lineage>
        <taxon>Eukaryota</taxon>
        <taxon>Sar</taxon>
        <taxon>Stramenopiles</taxon>
        <taxon>Ochrophyta</taxon>
        <taxon>Bacillariophyta</taxon>
        <taxon>Fragilariophyceae</taxon>
        <taxon>Fragilariophycidae</taxon>
        <taxon>Rhabdonematales</taxon>
        <taxon>Grammatophoraceae</taxon>
        <taxon>Grammatophora</taxon>
    </lineage>
</organism>
<evidence type="ECO:0000259" key="4">
    <source>
        <dbReference type="Pfam" id="PF10374"/>
    </source>
</evidence>
<evidence type="ECO:0000313" key="5">
    <source>
        <dbReference type="EMBL" id="CAD9286298.1"/>
    </source>
</evidence>
<dbReference type="SUPFAM" id="SSF48452">
    <property type="entry name" value="TPR-like"/>
    <property type="match status" value="1"/>
</dbReference>
<dbReference type="PANTHER" id="PTHR15696:SF0">
    <property type="entry name" value="TELOMERASE-BINDING PROTEIN EST1A"/>
    <property type="match status" value="1"/>
</dbReference>
<dbReference type="SMART" id="SM00028">
    <property type="entry name" value="TPR"/>
    <property type="match status" value="1"/>
</dbReference>
<feature type="region of interest" description="Disordered" evidence="2">
    <location>
        <begin position="641"/>
        <end position="663"/>
    </location>
</feature>
<dbReference type="InterPro" id="IPR019734">
    <property type="entry name" value="TPR_rpt"/>
</dbReference>
<feature type="region of interest" description="Disordered" evidence="2">
    <location>
        <begin position="571"/>
        <end position="596"/>
    </location>
</feature>
<dbReference type="PROSITE" id="PS50005">
    <property type="entry name" value="TPR"/>
    <property type="match status" value="1"/>
</dbReference>
<sequence>MGESKDVNMRGLHKRALDYEEQLNALPPKNSEDKAAKLRKLLCEVLADMVLSDPAFAVRKDAYQRLWTNCFYGRIGTLRSRVSREKRKKGPNLAVWEQTLKAFLADGIKLYDYLVQKFEAKLLPPSAESQSDSQDGTEPSMDGVVLGLYRLCIHLGDLYRYSGNFKEAEANYQKAAKLAPGKGNPYNQLAVISQMKNDPNSPQSCVAYYFYIRALLASDQPFPTAEANHKKLMESNRAYLRSMPTAEGNTALQHGIPTKKAAQELERRKRSAATKRFLASFVDLHYDLLVFPSKQQDMTELELIQKINSTLDEFGKLLAQTALGDPLLIKMVAINAFSVSIPPSTNQGSPPRDPTLARALFLRFGAEVANRVVIQGKKGNSTNYRYLTPLLLCAEMAGGFQWAGIQMTDLGGQEAEKAELLFWSKASEAANHWNVNDESEIDFLGSLPKDYEALKGFKPFSFIATSVDEKGVVAADQAVAELALDGENHAISQELDNRIRLSRFASLMSMQGGKKVLLDEATGLYSVFSQRVDEETDVHDEVMVNAFEDGGGGGDVNAPMIDVPASSATDELVSSSQPDGLTIAPEKAEKTADNPSVLEYRPSGNGAGPALLVPGALLMGGAAPHIENEKPNEAAAAAGPNLSLVTGNPLPQVAPTLSPPPGLPPPPGFATANGTEGGLLGGFSLASSQHPGIPIDAFPQGFAARNTAPSTMLGYLQSQPEPATSNPFASAYPMPAAHSADTLLQQQENVDAMALLDSSLLKSLWGSPTKDNPVTRNPFFES</sequence>
<feature type="domain" description="DNA/RNA-binding" evidence="3">
    <location>
        <begin position="168"/>
        <end position="392"/>
    </location>
</feature>
<dbReference type="Gene3D" id="1.25.40.10">
    <property type="entry name" value="Tetratricopeptide repeat domain"/>
    <property type="match status" value="1"/>
</dbReference>
<dbReference type="GO" id="GO:0005697">
    <property type="term" value="C:telomerase holoenzyme complex"/>
    <property type="evidence" value="ECO:0007669"/>
    <property type="project" value="TreeGrafter"/>
</dbReference>